<evidence type="ECO:0000256" key="5">
    <source>
        <dbReference type="ARBA" id="ARBA00013078"/>
    </source>
</evidence>
<comment type="catalytic activity">
    <reaction evidence="1">
        <text>2-phosphoglycolate + H2O = glycolate + phosphate</text>
        <dbReference type="Rhea" id="RHEA:14369"/>
        <dbReference type="ChEBI" id="CHEBI:15377"/>
        <dbReference type="ChEBI" id="CHEBI:29805"/>
        <dbReference type="ChEBI" id="CHEBI:43474"/>
        <dbReference type="ChEBI" id="CHEBI:58033"/>
        <dbReference type="EC" id="3.1.3.18"/>
    </reaction>
</comment>
<sequence length="222" mass="23887">MTGGNGRLQAVLFDLDGTLVDSAPDLCDAMNRVMRRLGRAEVAESRLRQVVSKGGRAMLAVAAPDLTEAEREALLPEFLQEYSKALAERSTLFDGITDLLAAIEGRGLRWGIVTNKPGWLAEGVVEGFGWGRRCAVLVAGDTLPSRKPDPATLLFACERLAIAPDQALYVGDDLRDVQAARAAGMPVATALWGYREDGEDPRAWGADLDCETARELIGHLPA</sequence>
<comment type="cofactor">
    <cofactor evidence="2">
        <name>Mg(2+)</name>
        <dbReference type="ChEBI" id="CHEBI:18420"/>
    </cofactor>
</comment>
<dbReference type="Pfam" id="PF13419">
    <property type="entry name" value="HAD_2"/>
    <property type="match status" value="1"/>
</dbReference>
<dbReference type="NCBIfam" id="TIGR01549">
    <property type="entry name" value="HAD-SF-IA-v1"/>
    <property type="match status" value="1"/>
</dbReference>
<evidence type="ECO:0000256" key="8">
    <source>
        <dbReference type="ARBA" id="ARBA00022842"/>
    </source>
</evidence>
<evidence type="ECO:0000256" key="2">
    <source>
        <dbReference type="ARBA" id="ARBA00001946"/>
    </source>
</evidence>
<dbReference type="RefSeq" id="WP_149859594.1">
    <property type="nucleotide sequence ID" value="NZ_VUOD01000002.1"/>
</dbReference>
<dbReference type="EC" id="3.1.3.18" evidence="5"/>
<dbReference type="SFLD" id="SFLDS00003">
    <property type="entry name" value="Haloacid_Dehalogenase"/>
    <property type="match status" value="1"/>
</dbReference>
<dbReference type="Gene3D" id="3.40.50.1000">
    <property type="entry name" value="HAD superfamily/HAD-like"/>
    <property type="match status" value="1"/>
</dbReference>
<dbReference type="PANTHER" id="PTHR43434">
    <property type="entry name" value="PHOSPHOGLYCOLATE PHOSPHATASE"/>
    <property type="match status" value="1"/>
</dbReference>
<dbReference type="InterPro" id="IPR036412">
    <property type="entry name" value="HAD-like_sf"/>
</dbReference>
<evidence type="ECO:0000256" key="3">
    <source>
        <dbReference type="ARBA" id="ARBA00004818"/>
    </source>
</evidence>
<dbReference type="InterPro" id="IPR006439">
    <property type="entry name" value="HAD-SF_hydro_IA"/>
</dbReference>
<dbReference type="SUPFAM" id="SSF56784">
    <property type="entry name" value="HAD-like"/>
    <property type="match status" value="1"/>
</dbReference>
<accession>A0A5B2ZEJ5</accession>
<dbReference type="NCBIfam" id="TIGR01449">
    <property type="entry name" value="PGP_bact"/>
    <property type="match status" value="1"/>
</dbReference>
<keyword evidence="11" id="KW-1185">Reference proteome</keyword>
<dbReference type="AlphaFoldDB" id="A0A5B2ZEJ5"/>
<dbReference type="NCBIfam" id="TIGR01509">
    <property type="entry name" value="HAD-SF-IA-v3"/>
    <property type="match status" value="1"/>
</dbReference>
<keyword evidence="7 10" id="KW-0378">Hydrolase</keyword>
<reference evidence="10 11" key="1">
    <citation type="submission" date="2019-09" db="EMBL/GenBank/DDBJ databases">
        <title>Arenimonas chukotkensis sp. nov., a bacterium isolated from Chukotka hot spring, Arctic region, Russia.</title>
        <authorList>
            <person name="Zayulina K.S."/>
            <person name="Prokofeva M.I."/>
            <person name="Elcheninov A.G."/>
            <person name="Novikov A."/>
            <person name="Kochetkova T.V."/>
            <person name="Kublanov I.V."/>
        </authorList>
    </citation>
    <scope>NUCLEOTIDE SEQUENCE [LARGE SCALE GENOMIC DNA]</scope>
    <source>
        <strain evidence="10 11">3729k</strain>
    </source>
</reference>
<dbReference type="InterPro" id="IPR050155">
    <property type="entry name" value="HAD-like_hydrolase_sf"/>
</dbReference>
<proteinExistence type="inferred from homology"/>
<dbReference type="GO" id="GO:0006281">
    <property type="term" value="P:DNA repair"/>
    <property type="evidence" value="ECO:0007669"/>
    <property type="project" value="TreeGrafter"/>
</dbReference>
<evidence type="ECO:0000256" key="1">
    <source>
        <dbReference type="ARBA" id="ARBA00000830"/>
    </source>
</evidence>
<gene>
    <name evidence="10" type="primary">gph</name>
    <name evidence="10" type="ORF">F0415_02305</name>
</gene>
<dbReference type="InterPro" id="IPR037512">
    <property type="entry name" value="PGPase_prok"/>
</dbReference>
<dbReference type="Gene3D" id="1.10.150.240">
    <property type="entry name" value="Putative phosphatase, domain 2"/>
    <property type="match status" value="1"/>
</dbReference>
<comment type="similarity">
    <text evidence="4">Belongs to the HAD-like hydrolase superfamily. CbbY/CbbZ/Gph/YieH family.</text>
</comment>
<evidence type="ECO:0000256" key="4">
    <source>
        <dbReference type="ARBA" id="ARBA00006171"/>
    </source>
</evidence>
<evidence type="ECO:0000313" key="11">
    <source>
        <dbReference type="Proteomes" id="UP000322165"/>
    </source>
</evidence>
<keyword evidence="8" id="KW-0460">Magnesium</keyword>
<dbReference type="GO" id="GO:0005829">
    <property type="term" value="C:cytosol"/>
    <property type="evidence" value="ECO:0007669"/>
    <property type="project" value="TreeGrafter"/>
</dbReference>
<dbReference type="InterPro" id="IPR041492">
    <property type="entry name" value="HAD_2"/>
</dbReference>
<evidence type="ECO:0000256" key="6">
    <source>
        <dbReference type="ARBA" id="ARBA00022723"/>
    </source>
</evidence>
<dbReference type="SFLD" id="SFLDG01135">
    <property type="entry name" value="C1.5.6:_HAD__Beta-PGM__Phospha"/>
    <property type="match status" value="1"/>
</dbReference>
<dbReference type="GO" id="GO:0046872">
    <property type="term" value="F:metal ion binding"/>
    <property type="evidence" value="ECO:0007669"/>
    <property type="project" value="UniProtKB-KW"/>
</dbReference>
<name>A0A5B2ZEJ5_9GAMM</name>
<keyword evidence="6" id="KW-0479">Metal-binding</keyword>
<dbReference type="InterPro" id="IPR023198">
    <property type="entry name" value="PGP-like_dom2"/>
</dbReference>
<evidence type="ECO:0000256" key="7">
    <source>
        <dbReference type="ARBA" id="ARBA00022801"/>
    </source>
</evidence>
<dbReference type="EMBL" id="VUOD01000002">
    <property type="protein sequence ID" value="KAA2285492.1"/>
    <property type="molecule type" value="Genomic_DNA"/>
</dbReference>
<reference evidence="10 11" key="2">
    <citation type="submission" date="2019-09" db="EMBL/GenBank/DDBJ databases">
        <authorList>
            <person name="Mazur A."/>
        </authorList>
    </citation>
    <scope>NUCLEOTIDE SEQUENCE [LARGE SCALE GENOMIC DNA]</scope>
    <source>
        <strain evidence="10 11">3729k</strain>
    </source>
</reference>
<dbReference type="GO" id="GO:0005975">
    <property type="term" value="P:carbohydrate metabolic process"/>
    <property type="evidence" value="ECO:0007669"/>
    <property type="project" value="InterPro"/>
</dbReference>
<dbReference type="SFLD" id="SFLDG01129">
    <property type="entry name" value="C1.5:_HAD__Beta-PGM__Phosphata"/>
    <property type="match status" value="1"/>
</dbReference>
<comment type="pathway">
    <text evidence="3">Organic acid metabolism; glycolate biosynthesis; glycolate from 2-phosphoglycolate: step 1/1.</text>
</comment>
<dbReference type="GO" id="GO:0008967">
    <property type="term" value="F:phosphoglycolate phosphatase activity"/>
    <property type="evidence" value="ECO:0007669"/>
    <property type="project" value="UniProtKB-EC"/>
</dbReference>
<protein>
    <recommendedName>
        <fullName evidence="5">phosphoglycolate phosphatase</fullName>
        <ecNumber evidence="5">3.1.3.18</ecNumber>
    </recommendedName>
</protein>
<dbReference type="InterPro" id="IPR023214">
    <property type="entry name" value="HAD_sf"/>
</dbReference>
<comment type="caution">
    <text evidence="10">The sequence shown here is derived from an EMBL/GenBank/DDBJ whole genome shotgun (WGS) entry which is preliminary data.</text>
</comment>
<dbReference type="FunFam" id="3.40.50.1000:FF:000022">
    <property type="entry name" value="Phosphoglycolate phosphatase"/>
    <property type="match status" value="1"/>
</dbReference>
<dbReference type="PRINTS" id="PR00413">
    <property type="entry name" value="HADHALOGNASE"/>
</dbReference>
<dbReference type="PANTHER" id="PTHR43434:SF23">
    <property type="entry name" value="PHOSPHOGLYCOLATE PHOSPHATASE"/>
    <property type="match status" value="1"/>
</dbReference>
<evidence type="ECO:0000313" key="10">
    <source>
        <dbReference type="EMBL" id="KAA2285492.1"/>
    </source>
</evidence>
<evidence type="ECO:0000256" key="9">
    <source>
        <dbReference type="ARBA" id="ARBA00023277"/>
    </source>
</evidence>
<organism evidence="10 11">
    <name type="scientific">Arenimonas fontis</name>
    <dbReference type="NCBI Taxonomy" id="2608255"/>
    <lineage>
        <taxon>Bacteria</taxon>
        <taxon>Pseudomonadati</taxon>
        <taxon>Pseudomonadota</taxon>
        <taxon>Gammaproteobacteria</taxon>
        <taxon>Lysobacterales</taxon>
        <taxon>Lysobacteraceae</taxon>
        <taxon>Arenimonas</taxon>
    </lineage>
</organism>
<dbReference type="Proteomes" id="UP000322165">
    <property type="component" value="Unassembled WGS sequence"/>
</dbReference>
<keyword evidence="9" id="KW-0119">Carbohydrate metabolism</keyword>